<gene>
    <name evidence="3" type="ORF">PT974_06390</name>
</gene>
<feature type="compositionally biased region" description="Low complexity" evidence="1">
    <location>
        <begin position="1"/>
        <end position="26"/>
    </location>
</feature>
<dbReference type="Pfam" id="PF22943">
    <property type="entry name" value="HTH_68"/>
    <property type="match status" value="1"/>
</dbReference>
<proteinExistence type="predicted"/>
<feature type="region of interest" description="Disordered" evidence="1">
    <location>
        <begin position="1"/>
        <end position="61"/>
    </location>
</feature>
<keyword evidence="4" id="KW-1185">Reference proteome</keyword>
<evidence type="ECO:0000256" key="1">
    <source>
        <dbReference type="SAM" id="MobiDB-lite"/>
    </source>
</evidence>
<dbReference type="InterPro" id="IPR054448">
    <property type="entry name" value="HTH_put_ascomycetes"/>
</dbReference>
<reference evidence="3 4" key="1">
    <citation type="submission" date="2024-01" db="EMBL/GenBank/DDBJ databases">
        <title>Complete genome of Cladobotryum mycophilum ATHUM6906.</title>
        <authorList>
            <person name="Christinaki A.C."/>
            <person name="Myridakis A.I."/>
            <person name="Kouvelis V.N."/>
        </authorList>
    </citation>
    <scope>NUCLEOTIDE SEQUENCE [LARGE SCALE GENOMIC DNA]</scope>
    <source>
        <strain evidence="3 4">ATHUM6906</strain>
    </source>
</reference>
<name>A0ABR0SLC8_9HYPO</name>
<sequence length="182" mass="19758">MGASSSKATRGAAGAARKYPARAPGATIPQATTKRTPQAKPHNNDSKDDGAMDPDFSSGDFSRRLHQMGIVQPNPTFSPSTASPNLSPESMVAPLGPMFPSAKHNATLTVLDARRQLQQRADQDFEAMGRGVPRRFVDMRTLVEVVELRNRGVQIADVEKRFRLEPGLLSKLGPPSLFTHLE</sequence>
<accession>A0ABR0SLC8</accession>
<evidence type="ECO:0000313" key="3">
    <source>
        <dbReference type="EMBL" id="KAK5992965.1"/>
    </source>
</evidence>
<dbReference type="EMBL" id="JAVFKD010000012">
    <property type="protein sequence ID" value="KAK5992965.1"/>
    <property type="molecule type" value="Genomic_DNA"/>
</dbReference>
<evidence type="ECO:0000259" key="2">
    <source>
        <dbReference type="Pfam" id="PF22943"/>
    </source>
</evidence>
<feature type="domain" description="Helix-turn-helix" evidence="2">
    <location>
        <begin position="136"/>
        <end position="180"/>
    </location>
</feature>
<dbReference type="Proteomes" id="UP001338125">
    <property type="component" value="Unassembled WGS sequence"/>
</dbReference>
<organism evidence="3 4">
    <name type="scientific">Cladobotryum mycophilum</name>
    <dbReference type="NCBI Taxonomy" id="491253"/>
    <lineage>
        <taxon>Eukaryota</taxon>
        <taxon>Fungi</taxon>
        <taxon>Dikarya</taxon>
        <taxon>Ascomycota</taxon>
        <taxon>Pezizomycotina</taxon>
        <taxon>Sordariomycetes</taxon>
        <taxon>Hypocreomycetidae</taxon>
        <taxon>Hypocreales</taxon>
        <taxon>Hypocreaceae</taxon>
        <taxon>Cladobotryum</taxon>
    </lineage>
</organism>
<comment type="caution">
    <text evidence="3">The sequence shown here is derived from an EMBL/GenBank/DDBJ whole genome shotgun (WGS) entry which is preliminary data.</text>
</comment>
<protein>
    <recommendedName>
        <fullName evidence="2">Helix-turn-helix domain-containing protein</fullName>
    </recommendedName>
</protein>
<evidence type="ECO:0000313" key="4">
    <source>
        <dbReference type="Proteomes" id="UP001338125"/>
    </source>
</evidence>